<dbReference type="SUPFAM" id="SSF69572">
    <property type="entry name" value="Activating enzymes of the ubiquitin-like proteins"/>
    <property type="match status" value="1"/>
</dbReference>
<sequence length="374" mass="38391">MSAPLVEPTGLLDDAARDRYARQLALPGIGETGQRRLAAARVLVVGAGGLGTPALAALAAAGVGTIGVVDDDVVETTNLHRQLLHGTSDVGRPKTTSAREAMLEINPTVTVREHRERLTSANADRVLADYDVVVDGSDNFATRYLVADAAERRGIPTVWGAVLGFTGQVSVFWPPHGPAYRDLHPDVPEGAATCQTGGVLGMVCHAVGAVLAAETVKLVTGAGTPLLGRLLLFDALAATWRTLTITADPGRQSSAERASRPADDRTSNSGSTPASPRPGVVTPGALGRELAAGHGPVVIDVREPGETDGIVPGSLRIPQGRIASAAQIDALDVADPVVTVCASGARAAQAAALLAERGFRDVRSLAGAVTAVRP</sequence>
<evidence type="ECO:0000256" key="4">
    <source>
        <dbReference type="SAM" id="MobiDB-lite"/>
    </source>
</evidence>
<comment type="caution">
    <text evidence="6">The sequence shown here is derived from an EMBL/GenBank/DDBJ whole genome shotgun (WGS) entry which is preliminary data.</text>
</comment>
<dbReference type="Pfam" id="PF00581">
    <property type="entry name" value="Rhodanese"/>
    <property type="match status" value="1"/>
</dbReference>
<accession>A0A542XGR3</accession>
<evidence type="ECO:0000256" key="1">
    <source>
        <dbReference type="ARBA" id="ARBA00022679"/>
    </source>
</evidence>
<keyword evidence="7" id="KW-1185">Reference proteome</keyword>
<dbReference type="PANTHER" id="PTHR10953">
    <property type="entry name" value="UBIQUITIN-ACTIVATING ENZYME E1"/>
    <property type="match status" value="1"/>
</dbReference>
<keyword evidence="2" id="KW-0547">Nucleotide-binding</keyword>
<dbReference type="SMART" id="SM00450">
    <property type="entry name" value="RHOD"/>
    <property type="match status" value="1"/>
</dbReference>
<dbReference type="InterPro" id="IPR036873">
    <property type="entry name" value="Rhodanese-like_dom_sf"/>
</dbReference>
<dbReference type="GO" id="GO:0004792">
    <property type="term" value="F:thiosulfate-cyanide sulfurtransferase activity"/>
    <property type="evidence" value="ECO:0007669"/>
    <property type="project" value="TreeGrafter"/>
</dbReference>
<dbReference type="Gene3D" id="3.40.50.720">
    <property type="entry name" value="NAD(P)-binding Rossmann-like Domain"/>
    <property type="match status" value="1"/>
</dbReference>
<dbReference type="SUPFAM" id="SSF52821">
    <property type="entry name" value="Rhodanese/Cell cycle control phosphatase"/>
    <property type="match status" value="1"/>
</dbReference>
<dbReference type="PANTHER" id="PTHR10953:SF102">
    <property type="entry name" value="ADENYLYLTRANSFERASE AND SULFURTRANSFERASE MOCS3"/>
    <property type="match status" value="1"/>
</dbReference>
<reference evidence="6 7" key="1">
    <citation type="submission" date="2019-06" db="EMBL/GenBank/DDBJ databases">
        <title>Sequencing the genomes of 1000 actinobacteria strains.</title>
        <authorList>
            <person name="Klenk H.-P."/>
        </authorList>
    </citation>
    <scope>NUCLEOTIDE SEQUENCE [LARGE SCALE GENOMIC DNA]</scope>
    <source>
        <strain evidence="6 7">DSM 24617</strain>
    </source>
</reference>
<dbReference type="EMBL" id="VFOK01000001">
    <property type="protein sequence ID" value="TQL34977.1"/>
    <property type="molecule type" value="Genomic_DNA"/>
</dbReference>
<dbReference type="GO" id="GO:0008146">
    <property type="term" value="F:sulfotransferase activity"/>
    <property type="evidence" value="ECO:0007669"/>
    <property type="project" value="TreeGrafter"/>
</dbReference>
<keyword evidence="1 6" id="KW-0808">Transferase</keyword>
<protein>
    <submittedName>
        <fullName evidence="6">Adenylyltransferase/sulfurtransferase</fullName>
    </submittedName>
</protein>
<dbReference type="FunFam" id="3.40.50.720:FF:000033">
    <property type="entry name" value="Adenylyltransferase and sulfurtransferase MOCS3"/>
    <property type="match status" value="1"/>
</dbReference>
<dbReference type="GO" id="GO:0005829">
    <property type="term" value="C:cytosol"/>
    <property type="evidence" value="ECO:0007669"/>
    <property type="project" value="TreeGrafter"/>
</dbReference>
<evidence type="ECO:0000313" key="7">
    <source>
        <dbReference type="Proteomes" id="UP000318336"/>
    </source>
</evidence>
<dbReference type="RefSeq" id="WP_142007313.1">
    <property type="nucleotide sequence ID" value="NZ_CAJTBP010000001.1"/>
</dbReference>
<evidence type="ECO:0000313" key="6">
    <source>
        <dbReference type="EMBL" id="TQL34977.1"/>
    </source>
</evidence>
<dbReference type="AlphaFoldDB" id="A0A542XGR3"/>
<dbReference type="GO" id="GO:0005524">
    <property type="term" value="F:ATP binding"/>
    <property type="evidence" value="ECO:0007669"/>
    <property type="project" value="UniProtKB-KW"/>
</dbReference>
<name>A0A542XGR3_9MICO</name>
<dbReference type="PROSITE" id="PS50206">
    <property type="entry name" value="RHODANESE_3"/>
    <property type="match status" value="1"/>
</dbReference>
<dbReference type="InterPro" id="IPR035985">
    <property type="entry name" value="Ubiquitin-activating_enz"/>
</dbReference>
<feature type="domain" description="Rhodanese" evidence="5">
    <location>
        <begin position="292"/>
        <end position="373"/>
    </location>
</feature>
<feature type="region of interest" description="Disordered" evidence="4">
    <location>
        <begin position="248"/>
        <end position="282"/>
    </location>
</feature>
<dbReference type="InterPro" id="IPR000594">
    <property type="entry name" value="ThiF_NAD_FAD-bd"/>
</dbReference>
<evidence type="ECO:0000256" key="3">
    <source>
        <dbReference type="ARBA" id="ARBA00022840"/>
    </source>
</evidence>
<organism evidence="6 7">
    <name type="scientific">Barrientosiimonas humi</name>
    <dbReference type="NCBI Taxonomy" id="999931"/>
    <lineage>
        <taxon>Bacteria</taxon>
        <taxon>Bacillati</taxon>
        <taxon>Actinomycetota</taxon>
        <taxon>Actinomycetes</taxon>
        <taxon>Micrococcales</taxon>
        <taxon>Dermacoccaceae</taxon>
        <taxon>Barrientosiimonas</taxon>
    </lineage>
</organism>
<keyword evidence="6" id="KW-0548">Nucleotidyltransferase</keyword>
<dbReference type="GO" id="GO:0008641">
    <property type="term" value="F:ubiquitin-like modifier activating enzyme activity"/>
    <property type="evidence" value="ECO:0007669"/>
    <property type="project" value="InterPro"/>
</dbReference>
<dbReference type="CDD" id="cd00757">
    <property type="entry name" value="ThiF_MoeB_HesA_family"/>
    <property type="match status" value="1"/>
</dbReference>
<dbReference type="CDD" id="cd00158">
    <property type="entry name" value="RHOD"/>
    <property type="match status" value="1"/>
</dbReference>
<dbReference type="InterPro" id="IPR001763">
    <property type="entry name" value="Rhodanese-like_dom"/>
</dbReference>
<dbReference type="InterPro" id="IPR045886">
    <property type="entry name" value="ThiF/MoeB/HesA"/>
</dbReference>
<evidence type="ECO:0000256" key="2">
    <source>
        <dbReference type="ARBA" id="ARBA00022741"/>
    </source>
</evidence>
<keyword evidence="3" id="KW-0067">ATP-binding</keyword>
<dbReference type="Gene3D" id="3.40.250.10">
    <property type="entry name" value="Rhodanese-like domain"/>
    <property type="match status" value="1"/>
</dbReference>
<dbReference type="Proteomes" id="UP000318336">
    <property type="component" value="Unassembled WGS sequence"/>
</dbReference>
<feature type="compositionally biased region" description="Basic and acidic residues" evidence="4">
    <location>
        <begin position="257"/>
        <end position="266"/>
    </location>
</feature>
<gene>
    <name evidence="6" type="ORF">FB554_3160</name>
</gene>
<proteinExistence type="predicted"/>
<dbReference type="GO" id="GO:0016779">
    <property type="term" value="F:nucleotidyltransferase activity"/>
    <property type="evidence" value="ECO:0007669"/>
    <property type="project" value="UniProtKB-KW"/>
</dbReference>
<dbReference type="Pfam" id="PF00899">
    <property type="entry name" value="ThiF"/>
    <property type="match status" value="1"/>
</dbReference>
<dbReference type="OrthoDB" id="9804286at2"/>
<evidence type="ECO:0000259" key="5">
    <source>
        <dbReference type="PROSITE" id="PS50206"/>
    </source>
</evidence>